<dbReference type="AlphaFoldDB" id="A0A4Q2RIY3"/>
<keyword evidence="1" id="KW-0812">Transmembrane</keyword>
<sequence length="244" mass="24103">MPSWWGGARRSSPSWIERRPVTVDADHEAGGLALAMPLVALAGWVDALGVVQWHGLYASFMSGNSTALGAAPTVGDWHAAWDAGRAVLVFVAGAVAGELIGPAARAWRGPAILAAEAACLWLAVAAEHAGWGLPAVAGATGLAMGLQTAAVHKVGGTGIALTYVTGTLVSLGRGIAAALRGTAPWRRALPFAGCWLSLVAGAAAGGLVARTAPGGALGIAAGIATAAAVLTSAGVAGRRRALAS</sequence>
<proteinExistence type="predicted"/>
<name>A0A4Q2RIY3_9HYPH</name>
<dbReference type="Pfam" id="PF06912">
    <property type="entry name" value="DUF1275"/>
    <property type="match status" value="1"/>
</dbReference>
<dbReference type="InterPro" id="IPR010699">
    <property type="entry name" value="DUF1275"/>
</dbReference>
<dbReference type="PANTHER" id="PTHR37314:SF4">
    <property type="entry name" value="UPF0700 TRANSMEMBRANE PROTEIN YOAK"/>
    <property type="match status" value="1"/>
</dbReference>
<feature type="transmembrane region" description="Helical" evidence="1">
    <location>
        <begin position="188"/>
        <end position="209"/>
    </location>
</feature>
<feature type="transmembrane region" description="Helical" evidence="1">
    <location>
        <begin position="215"/>
        <end position="236"/>
    </location>
</feature>
<gene>
    <name evidence="2" type="ORF">D3272_02290</name>
</gene>
<accession>A0A4Q2RIY3</accession>
<reference evidence="2 3" key="1">
    <citation type="submission" date="2018-09" db="EMBL/GenBank/DDBJ databases">
        <authorList>
            <person name="Grouzdev D.S."/>
            <person name="Krutkina M.S."/>
        </authorList>
    </citation>
    <scope>NUCLEOTIDE SEQUENCE [LARGE SCALE GENOMIC DNA]</scope>
    <source>
        <strain evidence="2 3">RmlP001</strain>
    </source>
</reference>
<dbReference type="EMBL" id="QYBC01000002">
    <property type="protein sequence ID" value="RYB06941.1"/>
    <property type="molecule type" value="Genomic_DNA"/>
</dbReference>
<keyword evidence="3" id="KW-1185">Reference proteome</keyword>
<reference evidence="2 3" key="2">
    <citation type="submission" date="2019-02" db="EMBL/GenBank/DDBJ databases">
        <title>'Lichenibacterium ramalinii' gen. nov. sp. nov., 'Lichenibacterium minor' gen. nov. sp. nov.</title>
        <authorList>
            <person name="Pankratov T."/>
        </authorList>
    </citation>
    <scope>NUCLEOTIDE SEQUENCE [LARGE SCALE GENOMIC DNA]</scope>
    <source>
        <strain evidence="2 3">RmlP001</strain>
    </source>
</reference>
<dbReference type="Proteomes" id="UP000289411">
    <property type="component" value="Unassembled WGS sequence"/>
</dbReference>
<evidence type="ECO:0000313" key="2">
    <source>
        <dbReference type="EMBL" id="RYB06941.1"/>
    </source>
</evidence>
<dbReference type="OrthoDB" id="885342at2"/>
<dbReference type="PANTHER" id="PTHR37314">
    <property type="entry name" value="SLR0142 PROTEIN"/>
    <property type="match status" value="1"/>
</dbReference>
<comment type="caution">
    <text evidence="2">The sequence shown here is derived from an EMBL/GenBank/DDBJ whole genome shotgun (WGS) entry which is preliminary data.</text>
</comment>
<organism evidence="2 3">
    <name type="scientific">Lichenibacterium ramalinae</name>
    <dbReference type="NCBI Taxonomy" id="2316527"/>
    <lineage>
        <taxon>Bacteria</taxon>
        <taxon>Pseudomonadati</taxon>
        <taxon>Pseudomonadota</taxon>
        <taxon>Alphaproteobacteria</taxon>
        <taxon>Hyphomicrobiales</taxon>
        <taxon>Lichenihabitantaceae</taxon>
        <taxon>Lichenibacterium</taxon>
    </lineage>
</organism>
<evidence type="ECO:0000256" key="1">
    <source>
        <dbReference type="SAM" id="Phobius"/>
    </source>
</evidence>
<keyword evidence="1" id="KW-0472">Membrane</keyword>
<keyword evidence="1" id="KW-1133">Transmembrane helix</keyword>
<protein>
    <submittedName>
        <fullName evidence="2">DUF1275 domain-containing protein</fullName>
    </submittedName>
</protein>
<evidence type="ECO:0000313" key="3">
    <source>
        <dbReference type="Proteomes" id="UP000289411"/>
    </source>
</evidence>